<dbReference type="EMBL" id="LR796861">
    <property type="protein sequence ID" value="CAB4170681.1"/>
    <property type="molecule type" value="Genomic_DNA"/>
</dbReference>
<dbReference type="EMBL" id="LR797019">
    <property type="protein sequence ID" value="CAB4182154.1"/>
    <property type="molecule type" value="Genomic_DNA"/>
</dbReference>
<reference evidence="5" key="1">
    <citation type="submission" date="2020-05" db="EMBL/GenBank/DDBJ databases">
        <authorList>
            <person name="Chiriac C."/>
            <person name="Salcher M."/>
            <person name="Ghai R."/>
            <person name="Kavagutti S V."/>
        </authorList>
    </citation>
    <scope>NUCLEOTIDE SEQUENCE</scope>
</reference>
<evidence type="ECO:0000256" key="1">
    <source>
        <dbReference type="SAM" id="MobiDB-lite"/>
    </source>
</evidence>
<protein>
    <recommendedName>
        <fullName evidence="7">Baseplate tail tube cap</fullName>
    </recommendedName>
</protein>
<evidence type="ECO:0000313" key="2">
    <source>
        <dbReference type="EMBL" id="CAB4170681.1"/>
    </source>
</evidence>
<dbReference type="EMBL" id="LR798454">
    <property type="protein sequence ID" value="CAB5238647.1"/>
    <property type="molecule type" value="Genomic_DNA"/>
</dbReference>
<proteinExistence type="predicted"/>
<evidence type="ECO:0000313" key="3">
    <source>
        <dbReference type="EMBL" id="CAB4182154.1"/>
    </source>
</evidence>
<feature type="compositionally biased region" description="Polar residues" evidence="1">
    <location>
        <begin position="18"/>
        <end position="33"/>
    </location>
</feature>
<feature type="region of interest" description="Disordered" evidence="1">
    <location>
        <begin position="18"/>
        <end position="43"/>
    </location>
</feature>
<dbReference type="EMBL" id="LR797272">
    <property type="protein sequence ID" value="CAB4198622.1"/>
    <property type="molecule type" value="Genomic_DNA"/>
</dbReference>
<organism evidence="5">
    <name type="scientific">uncultured Caudovirales phage</name>
    <dbReference type="NCBI Taxonomy" id="2100421"/>
    <lineage>
        <taxon>Viruses</taxon>
        <taxon>Duplodnaviria</taxon>
        <taxon>Heunggongvirae</taxon>
        <taxon>Uroviricota</taxon>
        <taxon>Caudoviricetes</taxon>
        <taxon>Peduoviridae</taxon>
        <taxon>Maltschvirus</taxon>
        <taxon>Maltschvirus maltsch</taxon>
    </lineage>
</organism>
<evidence type="ECO:0000313" key="6">
    <source>
        <dbReference type="EMBL" id="CAB5238647.1"/>
    </source>
</evidence>
<evidence type="ECO:0000313" key="4">
    <source>
        <dbReference type="EMBL" id="CAB4198622.1"/>
    </source>
</evidence>
<sequence length="376" mass="40389">MALLSDIRDKAVSAASALQNKASTLSRPPTMGSTRGAELHKGNAEASPYQVKQHMYPEDLLAAGGKYGGNYVIFYINVAIDSKLAQSLNSDNFVANITPRDRGDLIAQNLTTGKLFAGSAALNVGGAVLGKALGVGELSADVAALATIGAAATASMAASATRAQRRLKTAIAMHIPNQLSIRYGMQWGDEDTGALQMATTASQELIDAVGKKGDKNLAEPAKAIITNLALSKGPNAAGLSAATGLAANPKKEQVFKGVDFRTFAFDYQFFPRSSTEATMVLNIIKAFKYHMHPEFKDNNNFVYIYPSEFDIFYYQNGQENQNLHRHTSCVLTELNVNYTPNGAFTTFDNGMPTQINVTMNFRELALLTKDKIADGL</sequence>
<evidence type="ECO:0008006" key="7">
    <source>
        <dbReference type="Google" id="ProtNLM"/>
    </source>
</evidence>
<accession>A0A6J5SCC8</accession>
<gene>
    <name evidence="3" type="ORF">UFOVP1066_157</name>
    <name evidence="4" type="ORF">UFOVP1315_180</name>
    <name evidence="5" type="ORF">UFOVP1421_141</name>
    <name evidence="6" type="ORF">UFOVP1525_151</name>
    <name evidence="2" type="ORF">UFOVP909_114</name>
</gene>
<name>A0A6J5SCC8_9CAUD</name>
<evidence type="ECO:0000313" key="5">
    <source>
        <dbReference type="EMBL" id="CAB4211534.1"/>
    </source>
</evidence>
<dbReference type="EMBL" id="LR797375">
    <property type="protein sequence ID" value="CAB4211534.1"/>
    <property type="molecule type" value="Genomic_DNA"/>
</dbReference>